<reference evidence="1" key="3">
    <citation type="submission" date="2017-03" db="EMBL/GenBank/DDBJ databases">
        <authorList>
            <person name="Dastager S.G."/>
            <person name="Neurgaonkar P.S."/>
            <person name="Dharne M.S."/>
        </authorList>
    </citation>
    <scope>NUCLEOTIDE SEQUENCE</scope>
    <source>
        <strain evidence="1">DSM 25145</strain>
    </source>
</reference>
<dbReference type="EMBL" id="MWSK01000005">
    <property type="protein sequence ID" value="OXS77480.1"/>
    <property type="molecule type" value="Genomic_DNA"/>
</dbReference>
<accession>A0A1N6Y140</accession>
<keyword evidence="4" id="KW-1185">Reference proteome</keyword>
<dbReference type="RefSeq" id="WP_045849261.1">
    <property type="nucleotide sequence ID" value="NZ_FTLX01000005.1"/>
</dbReference>
<dbReference type="STRING" id="1017273.SAMN05443094_105115"/>
<dbReference type="EMBL" id="FTLX01000005">
    <property type="protein sequence ID" value="SIR08256.1"/>
    <property type="molecule type" value="Genomic_DNA"/>
</dbReference>
<dbReference type="Proteomes" id="UP000186385">
    <property type="component" value="Unassembled WGS sequence"/>
</dbReference>
<reference evidence="2 3" key="1">
    <citation type="submission" date="2017-01" db="EMBL/GenBank/DDBJ databases">
        <authorList>
            <person name="Mah S.A."/>
            <person name="Swanson W.J."/>
            <person name="Moy G.W."/>
            <person name="Vacquier V.D."/>
        </authorList>
    </citation>
    <scope>NUCLEOTIDE SEQUENCE [LARGE SCALE GENOMIC DNA]</scope>
    <source>
        <strain evidence="2 3">NIO-1016</strain>
    </source>
</reference>
<reference evidence="4" key="2">
    <citation type="submission" date="2017-03" db="EMBL/GenBank/DDBJ databases">
        <title>Bacillus sp. V-88(T) DSM27956, whole genome shotgun sequencing project.</title>
        <authorList>
            <person name="Dastager S.G."/>
            <person name="Neurgaonkar P.S."/>
            <person name="Dharne M.S."/>
        </authorList>
    </citation>
    <scope>NUCLEOTIDE SEQUENCE [LARGE SCALE GENOMIC DNA]</scope>
    <source>
        <strain evidence="4">DSM 25145</strain>
    </source>
</reference>
<gene>
    <name evidence="1" type="ORF">B1B05_11630</name>
    <name evidence="2" type="ORF">SAMN05443094_105115</name>
</gene>
<sequence length="66" mass="7352">MNKIIYVAAAFLFLASCSQEFDVGEYVKVEHEMLGLSEPMNGGSVLTIREAERPTGKLKGNFTKRK</sequence>
<evidence type="ECO:0000313" key="2">
    <source>
        <dbReference type="EMBL" id="SIR08256.1"/>
    </source>
</evidence>
<dbReference type="Proteomes" id="UP000215545">
    <property type="component" value="Unassembled WGS sequence"/>
</dbReference>
<evidence type="ECO:0000313" key="1">
    <source>
        <dbReference type="EMBL" id="OXS77480.1"/>
    </source>
</evidence>
<evidence type="ECO:0000313" key="4">
    <source>
        <dbReference type="Proteomes" id="UP000215545"/>
    </source>
</evidence>
<proteinExistence type="predicted"/>
<organism evidence="2 3">
    <name type="scientific">Domibacillus enclensis</name>
    <dbReference type="NCBI Taxonomy" id="1017273"/>
    <lineage>
        <taxon>Bacteria</taxon>
        <taxon>Bacillati</taxon>
        <taxon>Bacillota</taxon>
        <taxon>Bacilli</taxon>
        <taxon>Bacillales</taxon>
        <taxon>Bacillaceae</taxon>
        <taxon>Domibacillus</taxon>
    </lineage>
</organism>
<dbReference type="AlphaFoldDB" id="A0A1N6Y140"/>
<dbReference type="PROSITE" id="PS51257">
    <property type="entry name" value="PROKAR_LIPOPROTEIN"/>
    <property type="match status" value="1"/>
</dbReference>
<protein>
    <submittedName>
        <fullName evidence="2">Uncharacterized protein</fullName>
    </submittedName>
</protein>
<name>A0A1N6Y140_9BACI</name>
<evidence type="ECO:0000313" key="3">
    <source>
        <dbReference type="Proteomes" id="UP000186385"/>
    </source>
</evidence>